<proteinExistence type="predicted"/>
<protein>
    <recommendedName>
        <fullName evidence="2">Tail completion protein</fullName>
    </recommendedName>
</protein>
<evidence type="ECO:0000313" key="1">
    <source>
        <dbReference type="EMBL" id="CAB4146901.1"/>
    </source>
</evidence>
<gene>
    <name evidence="1" type="ORF">UFOVP432_3</name>
</gene>
<evidence type="ECO:0008006" key="2">
    <source>
        <dbReference type="Google" id="ProtNLM"/>
    </source>
</evidence>
<organism evidence="1">
    <name type="scientific">uncultured Caudovirales phage</name>
    <dbReference type="NCBI Taxonomy" id="2100421"/>
    <lineage>
        <taxon>Viruses</taxon>
        <taxon>Duplodnaviria</taxon>
        <taxon>Heunggongvirae</taxon>
        <taxon>Uroviricota</taxon>
        <taxon>Caudoviricetes</taxon>
        <taxon>Peduoviridae</taxon>
        <taxon>Maltschvirus</taxon>
        <taxon>Maltschvirus maltsch</taxon>
    </lineage>
</organism>
<name>A0A6J5MLN5_9CAUD</name>
<reference evidence="1" key="1">
    <citation type="submission" date="2020-04" db="EMBL/GenBank/DDBJ databases">
        <authorList>
            <person name="Chiriac C."/>
            <person name="Salcher M."/>
            <person name="Ghai R."/>
            <person name="Kavagutti S V."/>
        </authorList>
    </citation>
    <scope>NUCLEOTIDE SEQUENCE</scope>
</reference>
<sequence>MTPSTVRTNLKTALQAITGMRVFDYVPDSTNIPTNNAFAIVGQLSMNYDFTLNRGFDSATCQVIVVVGRMSEKDGQSRLDGLLASSGSTSIKTAIEADKTLSGAVQTLRVVSASPGTITSANIDYLSYQYSVELIG</sequence>
<dbReference type="EMBL" id="LR796487">
    <property type="protein sequence ID" value="CAB4146901.1"/>
    <property type="molecule type" value="Genomic_DNA"/>
</dbReference>
<accession>A0A6J5MLN5</accession>